<dbReference type="Pfam" id="PF00733">
    <property type="entry name" value="Asn_synthase"/>
    <property type="match status" value="1"/>
</dbReference>
<sequence>MNSAIVHRGPDHGAVESFGRCALGYRRLAIVDLAHGDQPVRSEQGDVVAVFNGELYNFRELRSELERAGHEIGGHGDSALIPHAYEEWGEGFAAKFEGMFAIALWDRTTDRLILVRDQLGKKPLAYTRLRNGDLAFASEVKALHRVPGFSRELDLAQLDAFLALQYTPRSGFAAVERVPPGSYAVVEGQSVRVERYWRPGPRRQAIAEADAIRVVRDEVTAAVRRRLVADVPLGALLSGGLDSSIVVATMAASTSEPVRTFTVGFPDRAYDERSYARVVAERFGTHHEEITIDPQPELLERLGEVFDEPFGDEAALPTLLVCEATRSHVKAALVGDGGDEVFGGYERYRAASLAAHVPAFAGAAASAALGRLSAARREPRSPLFRARRLADVVAASPADRYPSLVEIFPLELRQRLWSDESHAHATRTFLPAATDPRLVDLESYLPGDVLPKADIASMAASLELRSPFLDPRVVEVGLALPRSLAFGKQALKRAFADDLPPGIAERRKTGFGVPLDRWFRTDLRAFAHELVLSGATRGLFKKPELERLLAEHANGTADHGHRIWCLAALELWQRRYVDVAGAT</sequence>
<keyword evidence="4" id="KW-0315">Glutamine amidotransferase</keyword>
<dbReference type="AlphaFoldDB" id="A0A6J6QCX2"/>
<dbReference type="GO" id="GO:0004066">
    <property type="term" value="F:asparagine synthase (glutamine-hydrolyzing) activity"/>
    <property type="evidence" value="ECO:0007669"/>
    <property type="project" value="InterPro"/>
</dbReference>
<dbReference type="InterPro" id="IPR033738">
    <property type="entry name" value="AsnB_N"/>
</dbReference>
<evidence type="ECO:0000256" key="2">
    <source>
        <dbReference type="ARBA" id="ARBA00022741"/>
    </source>
</evidence>
<keyword evidence="2" id="KW-0547">Nucleotide-binding</keyword>
<evidence type="ECO:0000256" key="3">
    <source>
        <dbReference type="ARBA" id="ARBA00022840"/>
    </source>
</evidence>
<evidence type="ECO:0000256" key="1">
    <source>
        <dbReference type="ARBA" id="ARBA00005752"/>
    </source>
</evidence>
<dbReference type="GO" id="GO:0006529">
    <property type="term" value="P:asparagine biosynthetic process"/>
    <property type="evidence" value="ECO:0007669"/>
    <property type="project" value="InterPro"/>
</dbReference>
<dbReference type="SUPFAM" id="SSF56235">
    <property type="entry name" value="N-terminal nucleophile aminohydrolases (Ntn hydrolases)"/>
    <property type="match status" value="1"/>
</dbReference>
<gene>
    <name evidence="6" type="ORF">UFOPK2399_01880</name>
</gene>
<dbReference type="Gene3D" id="3.60.20.10">
    <property type="entry name" value="Glutamine Phosphoribosylpyrophosphate, subunit 1, domain 1"/>
    <property type="match status" value="1"/>
</dbReference>
<evidence type="ECO:0000259" key="5">
    <source>
        <dbReference type="PROSITE" id="PS51278"/>
    </source>
</evidence>
<name>A0A6J6QCX2_9ZZZZ</name>
<dbReference type="GO" id="GO:0005829">
    <property type="term" value="C:cytosol"/>
    <property type="evidence" value="ECO:0007669"/>
    <property type="project" value="TreeGrafter"/>
</dbReference>
<organism evidence="6">
    <name type="scientific">freshwater metagenome</name>
    <dbReference type="NCBI Taxonomy" id="449393"/>
    <lineage>
        <taxon>unclassified sequences</taxon>
        <taxon>metagenomes</taxon>
        <taxon>ecological metagenomes</taxon>
    </lineage>
</organism>
<dbReference type="Pfam" id="PF13537">
    <property type="entry name" value="GATase_7"/>
    <property type="match status" value="1"/>
</dbReference>
<dbReference type="InterPro" id="IPR051786">
    <property type="entry name" value="ASN_synthetase/amidase"/>
</dbReference>
<dbReference type="Gene3D" id="3.40.50.620">
    <property type="entry name" value="HUPs"/>
    <property type="match status" value="1"/>
</dbReference>
<dbReference type="EMBL" id="CAEZXP010000009">
    <property type="protein sequence ID" value="CAB4709107.1"/>
    <property type="molecule type" value="Genomic_DNA"/>
</dbReference>
<dbReference type="InterPro" id="IPR029055">
    <property type="entry name" value="Ntn_hydrolases_N"/>
</dbReference>
<protein>
    <submittedName>
        <fullName evidence="6">Unannotated protein</fullName>
    </submittedName>
</protein>
<dbReference type="PIRSF" id="PIRSF001589">
    <property type="entry name" value="Asn_synthetase_glu-h"/>
    <property type="match status" value="1"/>
</dbReference>
<evidence type="ECO:0000256" key="4">
    <source>
        <dbReference type="ARBA" id="ARBA00022962"/>
    </source>
</evidence>
<dbReference type="CDD" id="cd01991">
    <property type="entry name" value="Asn_synthase_B_C"/>
    <property type="match status" value="1"/>
</dbReference>
<comment type="similarity">
    <text evidence="1">Belongs to the asparagine synthetase family.</text>
</comment>
<dbReference type="PANTHER" id="PTHR43284:SF1">
    <property type="entry name" value="ASPARAGINE SYNTHETASE"/>
    <property type="match status" value="1"/>
</dbReference>
<evidence type="ECO:0000313" key="6">
    <source>
        <dbReference type="EMBL" id="CAB4709107.1"/>
    </source>
</evidence>
<dbReference type="PROSITE" id="PS51278">
    <property type="entry name" value="GATASE_TYPE_2"/>
    <property type="match status" value="1"/>
</dbReference>
<dbReference type="InterPro" id="IPR014729">
    <property type="entry name" value="Rossmann-like_a/b/a_fold"/>
</dbReference>
<dbReference type="PANTHER" id="PTHR43284">
    <property type="entry name" value="ASPARAGINE SYNTHETASE (GLUTAMINE-HYDROLYZING)"/>
    <property type="match status" value="1"/>
</dbReference>
<dbReference type="InterPro" id="IPR006426">
    <property type="entry name" value="Asn_synth_AEB"/>
</dbReference>
<accession>A0A6J6QCX2</accession>
<keyword evidence="3" id="KW-0067">ATP-binding</keyword>
<dbReference type="SUPFAM" id="SSF52402">
    <property type="entry name" value="Adenine nucleotide alpha hydrolases-like"/>
    <property type="match status" value="1"/>
</dbReference>
<dbReference type="CDD" id="cd00712">
    <property type="entry name" value="AsnB"/>
    <property type="match status" value="1"/>
</dbReference>
<feature type="domain" description="Glutamine amidotransferase type-2" evidence="5">
    <location>
        <begin position="1"/>
        <end position="189"/>
    </location>
</feature>
<dbReference type="GO" id="GO:0005524">
    <property type="term" value="F:ATP binding"/>
    <property type="evidence" value="ECO:0007669"/>
    <property type="project" value="UniProtKB-KW"/>
</dbReference>
<proteinExistence type="inferred from homology"/>
<dbReference type="InterPro" id="IPR017932">
    <property type="entry name" value="GATase_2_dom"/>
</dbReference>
<dbReference type="InterPro" id="IPR001962">
    <property type="entry name" value="Asn_synthase"/>
</dbReference>
<reference evidence="6" key="1">
    <citation type="submission" date="2020-05" db="EMBL/GenBank/DDBJ databases">
        <authorList>
            <person name="Chiriac C."/>
            <person name="Salcher M."/>
            <person name="Ghai R."/>
            <person name="Kavagutti S V."/>
        </authorList>
    </citation>
    <scope>NUCLEOTIDE SEQUENCE</scope>
</reference>
<dbReference type="NCBIfam" id="TIGR01536">
    <property type="entry name" value="asn_synth_AEB"/>
    <property type="match status" value="1"/>
</dbReference>